<gene>
    <name evidence="2" type="ORF">DILT_LOCUS16120</name>
</gene>
<keyword evidence="3" id="KW-1185">Reference proteome</keyword>
<dbReference type="Proteomes" id="UP000281553">
    <property type="component" value="Unassembled WGS sequence"/>
</dbReference>
<name>A0A3P7MTE0_DIBLA</name>
<reference evidence="2 3" key="1">
    <citation type="submission" date="2018-11" db="EMBL/GenBank/DDBJ databases">
        <authorList>
            <consortium name="Pathogen Informatics"/>
        </authorList>
    </citation>
    <scope>NUCLEOTIDE SEQUENCE [LARGE SCALE GENOMIC DNA]</scope>
</reference>
<feature type="compositionally biased region" description="Low complexity" evidence="1">
    <location>
        <begin position="126"/>
        <end position="140"/>
    </location>
</feature>
<proteinExistence type="predicted"/>
<evidence type="ECO:0000256" key="1">
    <source>
        <dbReference type="SAM" id="MobiDB-lite"/>
    </source>
</evidence>
<dbReference type="AlphaFoldDB" id="A0A3P7MTE0"/>
<sequence length="175" mass="19580">MFPIVMRNTRRLRCKREKKCRFESCAEQNQSNELQAKRKFPAHKPKATGDYCYYFYNDGNFVPIKIEARRKEVEEESKMMPLSPKAYLPAALSDWDFSKKEWTNGEAAAAAGEGMGSGSSGDKNPSKAARTAAAAPSSSAVQDGCEVEEGRSRNIPFRMRLKSARARFFGCFGAK</sequence>
<evidence type="ECO:0000313" key="3">
    <source>
        <dbReference type="Proteomes" id="UP000281553"/>
    </source>
</evidence>
<protein>
    <submittedName>
        <fullName evidence="2">Uncharacterized protein</fullName>
    </submittedName>
</protein>
<evidence type="ECO:0000313" key="2">
    <source>
        <dbReference type="EMBL" id="VDN32974.1"/>
    </source>
</evidence>
<feature type="region of interest" description="Disordered" evidence="1">
    <location>
        <begin position="108"/>
        <end position="149"/>
    </location>
</feature>
<organism evidence="2 3">
    <name type="scientific">Dibothriocephalus latus</name>
    <name type="common">Fish tapeworm</name>
    <name type="synonym">Diphyllobothrium latum</name>
    <dbReference type="NCBI Taxonomy" id="60516"/>
    <lineage>
        <taxon>Eukaryota</taxon>
        <taxon>Metazoa</taxon>
        <taxon>Spiralia</taxon>
        <taxon>Lophotrochozoa</taxon>
        <taxon>Platyhelminthes</taxon>
        <taxon>Cestoda</taxon>
        <taxon>Eucestoda</taxon>
        <taxon>Diphyllobothriidea</taxon>
        <taxon>Diphyllobothriidae</taxon>
        <taxon>Dibothriocephalus</taxon>
    </lineage>
</organism>
<dbReference type="EMBL" id="UYRU01083006">
    <property type="protein sequence ID" value="VDN32974.1"/>
    <property type="molecule type" value="Genomic_DNA"/>
</dbReference>
<accession>A0A3P7MTE0</accession>